<evidence type="ECO:0000256" key="2">
    <source>
        <dbReference type="ARBA" id="ARBA00009774"/>
    </source>
</evidence>
<keyword evidence="3" id="KW-0169">Cobalamin biosynthesis</keyword>
<dbReference type="Pfam" id="PF02570">
    <property type="entry name" value="CbiC"/>
    <property type="match status" value="1"/>
</dbReference>
<name>A0A4S4A3Q7_9HYPH</name>
<dbReference type="Proteomes" id="UP000310754">
    <property type="component" value="Unassembled WGS sequence"/>
</dbReference>
<keyword evidence="4 6" id="KW-0413">Isomerase</keyword>
<evidence type="ECO:0000256" key="4">
    <source>
        <dbReference type="ARBA" id="ARBA00023235"/>
    </source>
</evidence>
<comment type="similarity">
    <text evidence="2">Belongs to the CobH/CbiC family.</text>
</comment>
<evidence type="ECO:0000313" key="6">
    <source>
        <dbReference type="EMBL" id="THF52582.1"/>
    </source>
</evidence>
<dbReference type="GO" id="GO:0009236">
    <property type="term" value="P:cobalamin biosynthetic process"/>
    <property type="evidence" value="ECO:0007669"/>
    <property type="project" value="UniProtKB-UniPathway"/>
</dbReference>
<dbReference type="EMBL" id="SSOA01000002">
    <property type="protein sequence ID" value="THF52582.1"/>
    <property type="molecule type" value="Genomic_DNA"/>
</dbReference>
<comment type="pathway">
    <text evidence="1">Cofactor biosynthesis; adenosylcobalamin biosynthesis.</text>
</comment>
<dbReference type="PANTHER" id="PTHR43588">
    <property type="entry name" value="COBALT-PRECORRIN-8 METHYLMUTASE"/>
    <property type="match status" value="1"/>
</dbReference>
<evidence type="ECO:0000313" key="7">
    <source>
        <dbReference type="Proteomes" id="UP000310754"/>
    </source>
</evidence>
<dbReference type="Gene3D" id="3.40.50.10230">
    <property type="entry name" value="Cobalamin biosynthesis CobH/CbiC, precorrin-8X methylmutase"/>
    <property type="match status" value="1"/>
</dbReference>
<dbReference type="InterPro" id="IPR003722">
    <property type="entry name" value="Cbl_synth_CobH/CbiC"/>
</dbReference>
<reference evidence="6 7" key="1">
    <citation type="submission" date="2019-04" db="EMBL/GenBank/DDBJ databases">
        <title>Rhizobium terrae sp. nov., isolated from a paddy soil.</title>
        <authorList>
            <person name="Lin S.-Y."/>
            <person name="Hameed A."/>
            <person name="Huang H.-I."/>
            <person name="Young C.-C."/>
        </authorList>
    </citation>
    <scope>NUCLEOTIDE SEQUENCE [LARGE SCALE GENOMIC DNA]</scope>
    <source>
        <strain evidence="6 7">CC-HIH110</strain>
    </source>
</reference>
<accession>A0A4S4A3Q7</accession>
<dbReference type="PANTHER" id="PTHR43588:SF1">
    <property type="entry name" value="COBALT-PRECORRIN-8 METHYLMUTASE"/>
    <property type="match status" value="1"/>
</dbReference>
<dbReference type="UniPathway" id="UPA00148"/>
<feature type="domain" description="Cobalamin biosynthesis precorrin-8X methylmutase CobH/CbiC" evidence="5">
    <location>
        <begin position="270"/>
        <end position="464"/>
    </location>
</feature>
<organism evidence="6 7">
    <name type="scientific">Allorhizobium terrae</name>
    <dbReference type="NCBI Taxonomy" id="1848972"/>
    <lineage>
        <taxon>Bacteria</taxon>
        <taxon>Pseudomonadati</taxon>
        <taxon>Pseudomonadota</taxon>
        <taxon>Alphaproteobacteria</taxon>
        <taxon>Hyphomicrobiales</taxon>
        <taxon>Rhizobiaceae</taxon>
        <taxon>Rhizobium/Agrobacterium group</taxon>
        <taxon>Allorhizobium</taxon>
    </lineage>
</organism>
<protein>
    <submittedName>
        <fullName evidence="6">Precorrin-8X methylmutase</fullName>
        <ecNumber evidence="6">5.4.99.61</ecNumber>
    </submittedName>
</protein>
<dbReference type="InterPro" id="IPR036588">
    <property type="entry name" value="CobH/CbiC_sf"/>
</dbReference>
<dbReference type="AlphaFoldDB" id="A0A4S4A3Q7"/>
<proteinExistence type="inferred from homology"/>
<gene>
    <name evidence="6" type="ORF">E6C51_04305</name>
</gene>
<evidence type="ECO:0000256" key="3">
    <source>
        <dbReference type="ARBA" id="ARBA00022573"/>
    </source>
</evidence>
<dbReference type="SUPFAM" id="SSF63965">
    <property type="entry name" value="Precorrin-8X methylmutase CbiC/CobH"/>
    <property type="match status" value="1"/>
</dbReference>
<keyword evidence="7" id="KW-1185">Reference proteome</keyword>
<dbReference type="EC" id="5.4.99.61" evidence="6"/>
<sequence length="471" mass="50674">MVRFEEVVSEALAAKRRLLAGFDFAFGYPAGTAERITGKADWQSLWRAIASSVQDGPDNTNNRFDVAARWNQHHFPDGARFWGRPRALLLDGLTDTKPPAPSGPPLAFRLSEHHAKGAKSVWQLAYAGSVGSQSLLGIARLSTFLDQHPSRKEIAVWPFETGFCTGFTQAVVLAEIYPSLFDVALSDGDVKDAAQVRRVAQEFARFDVTGMLGELFARPLMLNDAQVDAALKEEGWVLGIGHENLTVLAAEEPTQETPVSRLDYIRDPAEIYRQSFETIRREADLARFPESMQPLVIRLIHACGMVDVADDIVFSDGAFEAGAKALADGAKIFCDAEMVRHGIISRLLPAGNEVVCLLNDVRVRPLAAWNRTTRSAAQVDLWASQMEGAVIAIGNAPTALFRLLELLDQGAVKPALILGFPVGFVGAAESKAELAANSRGVPCIAVQGRRGGSAMASAAVNALAGGLGTNG</sequence>
<dbReference type="GO" id="GO:0016993">
    <property type="term" value="F:precorrin-8X methylmutase activity"/>
    <property type="evidence" value="ECO:0007669"/>
    <property type="project" value="UniProtKB-EC"/>
</dbReference>
<evidence type="ECO:0000259" key="5">
    <source>
        <dbReference type="Pfam" id="PF02570"/>
    </source>
</evidence>
<comment type="caution">
    <text evidence="6">The sequence shown here is derived from an EMBL/GenBank/DDBJ whole genome shotgun (WGS) entry which is preliminary data.</text>
</comment>
<evidence type="ECO:0000256" key="1">
    <source>
        <dbReference type="ARBA" id="ARBA00004953"/>
    </source>
</evidence>
<dbReference type="NCBIfam" id="NF006136">
    <property type="entry name" value="PRK08285.1"/>
    <property type="match status" value="1"/>
</dbReference>